<dbReference type="Proteomes" id="UP000517916">
    <property type="component" value="Unassembled WGS sequence"/>
</dbReference>
<evidence type="ECO:0000256" key="3">
    <source>
        <dbReference type="SAM" id="Phobius"/>
    </source>
</evidence>
<proteinExistence type="predicted"/>
<keyword evidence="5" id="KW-1185">Reference proteome</keyword>
<reference evidence="4 5" key="1">
    <citation type="submission" date="2020-08" db="EMBL/GenBank/DDBJ databases">
        <title>Genomic Encyclopedia of Archaeal and Bacterial Type Strains, Phase II (KMG-II): from individual species to whole genera.</title>
        <authorList>
            <person name="Goeker M."/>
        </authorList>
    </citation>
    <scope>NUCLEOTIDE SEQUENCE [LARGE SCALE GENOMIC DNA]</scope>
    <source>
        <strain evidence="4 5">DSM 43850</strain>
    </source>
</reference>
<comment type="subcellular location">
    <subcellularLocation>
        <location evidence="1">Membrane</location>
    </subcellularLocation>
</comment>
<dbReference type="EMBL" id="JACJID010000009">
    <property type="protein sequence ID" value="MBA8931561.1"/>
    <property type="molecule type" value="Genomic_DNA"/>
</dbReference>
<dbReference type="PANTHER" id="PTHR37042:SF4">
    <property type="entry name" value="OUTER MEMBRANE PROTEIN RV1973"/>
    <property type="match status" value="1"/>
</dbReference>
<protein>
    <submittedName>
        <fullName evidence="4">Mce-associated membrane protein</fullName>
    </submittedName>
</protein>
<name>A0ABR6BXC2_9PSEU</name>
<dbReference type="RefSeq" id="WP_025361397.1">
    <property type="nucleotide sequence ID" value="NZ_BAAABQ010000009.1"/>
</dbReference>
<evidence type="ECO:0000313" key="5">
    <source>
        <dbReference type="Proteomes" id="UP000517916"/>
    </source>
</evidence>
<sequence length="181" mass="19717">MEDQQTESTRRSRSPLVVGLAVAVVVAFVFAAVTGWQWFSATNDDNLTFASARDDVLRIGQQEMVNFYSLDYKDPEKSFNQMVDQATGALADTLKQNKDSWKKQIQDGKASLTVKVLDAAVSDLDNRAGQATVVAMLEFVTTPSQGQPVSSRVPMQSALTRTDSGWKLSQAARIALGAPTQ</sequence>
<keyword evidence="3" id="KW-1133">Transmembrane helix</keyword>
<feature type="transmembrane region" description="Helical" evidence="3">
    <location>
        <begin position="16"/>
        <end position="39"/>
    </location>
</feature>
<evidence type="ECO:0000256" key="1">
    <source>
        <dbReference type="ARBA" id="ARBA00004370"/>
    </source>
</evidence>
<dbReference type="PANTHER" id="PTHR37042">
    <property type="entry name" value="OUTER MEMBRANE PROTEIN RV1973"/>
    <property type="match status" value="1"/>
</dbReference>
<comment type="caution">
    <text evidence="4">The sequence shown here is derived from an EMBL/GenBank/DDBJ whole genome shotgun (WGS) entry which is preliminary data.</text>
</comment>
<keyword evidence="2 3" id="KW-0472">Membrane</keyword>
<organism evidence="4 5">
    <name type="scientific">Kutzneria viridogrisea</name>
    <dbReference type="NCBI Taxonomy" id="47990"/>
    <lineage>
        <taxon>Bacteria</taxon>
        <taxon>Bacillati</taxon>
        <taxon>Actinomycetota</taxon>
        <taxon>Actinomycetes</taxon>
        <taxon>Pseudonocardiales</taxon>
        <taxon>Pseudonocardiaceae</taxon>
        <taxon>Kutzneria</taxon>
    </lineage>
</organism>
<gene>
    <name evidence="4" type="ORF">BC739_008813</name>
</gene>
<evidence type="ECO:0000313" key="4">
    <source>
        <dbReference type="EMBL" id="MBA8931561.1"/>
    </source>
</evidence>
<evidence type="ECO:0000256" key="2">
    <source>
        <dbReference type="ARBA" id="ARBA00023136"/>
    </source>
</evidence>
<accession>A0ABR6BXC2</accession>
<keyword evidence="3" id="KW-0812">Transmembrane</keyword>